<evidence type="ECO:0000256" key="3">
    <source>
        <dbReference type="ARBA" id="ARBA00022670"/>
    </source>
</evidence>
<evidence type="ECO:0000256" key="2">
    <source>
        <dbReference type="ARBA" id="ARBA00022596"/>
    </source>
</evidence>
<keyword evidence="6" id="KW-0378">Hydrolase</keyword>
<feature type="binding site" evidence="7">
    <location>
        <position position="94"/>
    </location>
    <ligand>
        <name>Ni(2+)</name>
        <dbReference type="ChEBI" id="CHEBI:49786"/>
    </ligand>
</feature>
<keyword evidence="4 7" id="KW-0479">Metal-binding</keyword>
<feature type="binding site" evidence="7">
    <location>
        <position position="64"/>
    </location>
    <ligand>
        <name>Ni(2+)</name>
        <dbReference type="ChEBI" id="CHEBI:49786"/>
    </ligand>
</feature>
<dbReference type="GO" id="GO:0046872">
    <property type="term" value="F:metal ion binding"/>
    <property type="evidence" value="ECO:0007669"/>
    <property type="project" value="UniProtKB-KW"/>
</dbReference>
<keyword evidence="3" id="KW-0645">Protease</keyword>
<dbReference type="STRING" id="177437.HRM2_22370"/>
<keyword evidence="2 7" id="KW-0533">Nickel</keyword>
<dbReference type="PANTHER" id="PTHR30302">
    <property type="entry name" value="HYDROGENASE 1 MATURATION PROTEASE"/>
    <property type="match status" value="1"/>
</dbReference>
<reference evidence="8 9" key="1">
    <citation type="journal article" date="2009" name="Environ. Microbiol.">
        <title>Genome sequence of Desulfobacterium autotrophicum HRM2, a marine sulfate reducer oxidizing organic carbon completely to carbon dioxide.</title>
        <authorList>
            <person name="Strittmatter A.W."/>
            <person name="Liesegang H."/>
            <person name="Rabus R."/>
            <person name="Decker I."/>
            <person name="Amann J."/>
            <person name="Andres S."/>
            <person name="Henne A."/>
            <person name="Fricke W.F."/>
            <person name="Martinez-Arias R."/>
            <person name="Bartels D."/>
            <person name="Goesmann A."/>
            <person name="Krause L."/>
            <person name="Puehler A."/>
            <person name="Klenk H.P."/>
            <person name="Richter M."/>
            <person name="Schuler M."/>
            <person name="Gloeckner F.O."/>
            <person name="Meyerdierks A."/>
            <person name="Gottschalk G."/>
            <person name="Amann R."/>
        </authorList>
    </citation>
    <scope>NUCLEOTIDE SEQUENCE [LARGE SCALE GENOMIC DNA]</scope>
    <source>
        <strain evidence="9">ATCC 43914 / DSM 3382 / HRM2</strain>
    </source>
</reference>
<dbReference type="FunFam" id="3.40.50.1450:FF:000002">
    <property type="entry name" value="Hydrogenase 1 maturation protease"/>
    <property type="match status" value="1"/>
</dbReference>
<dbReference type="OrthoDB" id="9792731at2"/>
<proteinExistence type="inferred from homology"/>
<keyword evidence="9" id="KW-1185">Reference proteome</keyword>
<dbReference type="PRINTS" id="PR00446">
    <property type="entry name" value="HYDRGNUPTAKE"/>
</dbReference>
<dbReference type="InterPro" id="IPR000671">
    <property type="entry name" value="Peptidase_A31"/>
</dbReference>
<dbReference type="HOGENOM" id="CLU_099037_0_1_7"/>
<evidence type="ECO:0000256" key="6">
    <source>
        <dbReference type="ARBA" id="ARBA00022801"/>
    </source>
</evidence>
<dbReference type="RefSeq" id="WP_015904104.1">
    <property type="nucleotide sequence ID" value="NC_012108.1"/>
</dbReference>
<dbReference type="GO" id="GO:0016485">
    <property type="term" value="P:protein processing"/>
    <property type="evidence" value="ECO:0007669"/>
    <property type="project" value="InterPro"/>
</dbReference>
<dbReference type="eggNOG" id="COG0680">
    <property type="taxonomic scope" value="Bacteria"/>
</dbReference>
<evidence type="ECO:0000313" key="9">
    <source>
        <dbReference type="Proteomes" id="UP000000442"/>
    </source>
</evidence>
<dbReference type="Gene3D" id="3.40.50.1450">
    <property type="entry name" value="HybD-like"/>
    <property type="match status" value="1"/>
</dbReference>
<evidence type="ECO:0000256" key="5">
    <source>
        <dbReference type="ARBA" id="ARBA00022750"/>
    </source>
</evidence>
<dbReference type="GO" id="GO:0004190">
    <property type="term" value="F:aspartic-type endopeptidase activity"/>
    <property type="evidence" value="ECO:0007669"/>
    <property type="project" value="UniProtKB-KW"/>
</dbReference>
<evidence type="ECO:0000313" key="8">
    <source>
        <dbReference type="EMBL" id="ACN15335.1"/>
    </source>
</evidence>
<dbReference type="InterPro" id="IPR004419">
    <property type="entry name" value="Pept_A31_hyd_express"/>
</dbReference>
<dbReference type="PANTHER" id="PTHR30302:SF1">
    <property type="entry name" value="HYDROGENASE 2 MATURATION PROTEASE"/>
    <property type="match status" value="1"/>
</dbReference>
<sequence length="169" mass="18288">MTSEILILGVGNILFSDDGLGIRVVEKLLENYQFPDQVSVVDGGVLGINLLGVISHAHHLIVVDTILNKGKPGDLHRLAGADIPNRILAKNSLHQVDLLEALTLCQFLDHVPQTVIVGAEPMDIETLSAELTSTLAAQVENVVLMVLKELEVLGVPWKEKKISNGCHHT</sequence>
<keyword evidence="5" id="KW-0064">Aspartyl protease</keyword>
<dbReference type="Pfam" id="PF01750">
    <property type="entry name" value="HycI"/>
    <property type="match status" value="1"/>
</dbReference>
<dbReference type="NCBIfam" id="TIGR00140">
    <property type="entry name" value="hupD"/>
    <property type="match status" value="1"/>
</dbReference>
<evidence type="ECO:0000256" key="7">
    <source>
        <dbReference type="PIRSR" id="PIRSR604419-1"/>
    </source>
</evidence>
<dbReference type="Proteomes" id="UP000000442">
    <property type="component" value="Chromosome"/>
</dbReference>
<protein>
    <submittedName>
        <fullName evidence="8">HynC</fullName>
    </submittedName>
</protein>
<name>C0QEJ3_DESAH</name>
<dbReference type="EMBL" id="CP001087">
    <property type="protein sequence ID" value="ACN15335.1"/>
    <property type="molecule type" value="Genomic_DNA"/>
</dbReference>
<evidence type="ECO:0000256" key="4">
    <source>
        <dbReference type="ARBA" id="ARBA00022723"/>
    </source>
</evidence>
<dbReference type="CDD" id="cd06062">
    <property type="entry name" value="H2MP_MemB-H2up"/>
    <property type="match status" value="1"/>
</dbReference>
<dbReference type="NCBIfam" id="TIGR00072">
    <property type="entry name" value="hydrog_prot"/>
    <property type="match status" value="1"/>
</dbReference>
<comment type="similarity">
    <text evidence="1">Belongs to the peptidase A31 family.</text>
</comment>
<dbReference type="KEGG" id="dat:HRM2_22370"/>
<dbReference type="SUPFAM" id="SSF53163">
    <property type="entry name" value="HybD-like"/>
    <property type="match status" value="1"/>
</dbReference>
<evidence type="ECO:0000256" key="1">
    <source>
        <dbReference type="ARBA" id="ARBA00006814"/>
    </source>
</evidence>
<dbReference type="GO" id="GO:0008047">
    <property type="term" value="F:enzyme activator activity"/>
    <property type="evidence" value="ECO:0007669"/>
    <property type="project" value="InterPro"/>
</dbReference>
<accession>C0QEJ3</accession>
<dbReference type="InterPro" id="IPR023430">
    <property type="entry name" value="Pept_HybD-like_dom_sf"/>
</dbReference>
<organism evidence="8 9">
    <name type="scientific">Desulforapulum autotrophicum (strain ATCC 43914 / DSM 3382 / VKM B-1955 / HRM2)</name>
    <name type="common">Desulfobacterium autotrophicum</name>
    <dbReference type="NCBI Taxonomy" id="177437"/>
    <lineage>
        <taxon>Bacteria</taxon>
        <taxon>Pseudomonadati</taxon>
        <taxon>Thermodesulfobacteriota</taxon>
        <taxon>Desulfobacteria</taxon>
        <taxon>Desulfobacterales</taxon>
        <taxon>Desulfobacteraceae</taxon>
        <taxon>Desulforapulum</taxon>
    </lineage>
</organism>
<dbReference type="AlphaFoldDB" id="C0QEJ3"/>
<gene>
    <name evidence="8" type="primary">hynC</name>
    <name evidence="8" type="ordered locus">HRM2_22370</name>
</gene>